<evidence type="ECO:0000313" key="2">
    <source>
        <dbReference type="Proteomes" id="UP000092677"/>
    </source>
</evidence>
<comment type="caution">
    <text evidence="1">The sequence shown here is derived from an EMBL/GenBank/DDBJ whole genome shotgun (WGS) entry which is preliminary data.</text>
</comment>
<organism evidence="1 2">
    <name type="scientific">Ehrlichia ruminantium</name>
    <name type="common">heartwater rickettsia</name>
    <name type="synonym">Cowdria ruminantium</name>
    <dbReference type="NCBI Taxonomy" id="779"/>
    <lineage>
        <taxon>Bacteria</taxon>
        <taxon>Pseudomonadati</taxon>
        <taxon>Pseudomonadota</taxon>
        <taxon>Alphaproteobacteria</taxon>
        <taxon>Rickettsiales</taxon>
        <taxon>Anaplasmataceae</taxon>
        <taxon>Ehrlichia</taxon>
    </lineage>
</organism>
<name>A0A161MLN5_EHRRU</name>
<accession>A0A161MLN5</accession>
<sequence length="318" mass="36615">MMKKVLHKLLYVCLIIVVLITIGKIFEPLFIKIMSDKEHIDNSKPYHISFPNSFTYNLGYKLLRPIIESRIDHYIKENGLAEYLSQIKRKTIIEDLFTQHDYTKGSGKTALCGQNISAIIYKFSYTDNSKEILSEVLKNTLQEIQFKLGDSIIKEINYAIDGMKEGGERIVILTDQKGIPKEQYYIKLVSVNSTYPDSINNLLIFSSIIESYEGTVNKFRCGDTVSIKYDIRELNGNTILQNQELQFTIGKNEVPLAIELGVINMRQDMARHIITPLELLTNFDQPDNFDEYKIRLIDITHINNQPQPIQKNARPSQS</sequence>
<dbReference type="SUPFAM" id="SSF54534">
    <property type="entry name" value="FKBP-like"/>
    <property type="match status" value="1"/>
</dbReference>
<proteinExistence type="predicted"/>
<dbReference type="AlphaFoldDB" id="A0A161MLN5"/>
<dbReference type="Gene3D" id="3.10.50.40">
    <property type="match status" value="2"/>
</dbReference>
<dbReference type="GO" id="GO:0003755">
    <property type="term" value="F:peptidyl-prolyl cis-trans isomerase activity"/>
    <property type="evidence" value="ECO:0007669"/>
    <property type="project" value="InterPro"/>
</dbReference>
<dbReference type="InterPro" id="IPR046357">
    <property type="entry name" value="PPIase_dom_sf"/>
</dbReference>
<protein>
    <submittedName>
        <fullName evidence="1">Uncharacterized protein</fullName>
    </submittedName>
</protein>
<reference evidence="2" key="1">
    <citation type="submission" date="2016-05" db="EMBL/GenBank/DDBJ databases">
        <title>Draft genome sequences of four strains of Ehrlichia ruminantium, a tick-borne pathogen of ruminants, isolated from Zimbabwe, The Gambia and Ghana.</title>
        <authorList>
            <person name="Nakao R."/>
            <person name="Jongejan F."/>
            <person name="Sugimoto C."/>
        </authorList>
    </citation>
    <scope>NUCLEOTIDE SEQUENCE [LARGE SCALE GENOMIC DNA]</scope>
    <source>
        <strain evidence="2">Kerr Seringe</strain>
    </source>
</reference>
<dbReference type="STRING" id="779.GCA_002019755_00636"/>
<gene>
    <name evidence="1" type="ORF">EHRUM2_06610</name>
</gene>
<dbReference type="Proteomes" id="UP000092677">
    <property type="component" value="Unassembled WGS sequence"/>
</dbReference>
<dbReference type="RefSeq" id="WP_065432733.1">
    <property type="nucleotide sequence ID" value="NZ_BDDL01000075.1"/>
</dbReference>
<evidence type="ECO:0000313" key="1">
    <source>
        <dbReference type="EMBL" id="GAT77437.1"/>
    </source>
</evidence>
<dbReference type="EMBL" id="BDDL01000075">
    <property type="protein sequence ID" value="GAT77437.1"/>
    <property type="molecule type" value="Genomic_DNA"/>
</dbReference>